<evidence type="ECO:0000313" key="2">
    <source>
        <dbReference type="Proteomes" id="UP000233837"/>
    </source>
</evidence>
<gene>
    <name evidence="1" type="ORF">MA16_Dca024044</name>
</gene>
<name>A0A2I0X7Y4_9ASPA</name>
<evidence type="ECO:0000313" key="1">
    <source>
        <dbReference type="EMBL" id="PKU84028.1"/>
    </source>
</evidence>
<reference evidence="1 2" key="2">
    <citation type="journal article" date="2017" name="Nature">
        <title>The Apostasia genome and the evolution of orchids.</title>
        <authorList>
            <person name="Zhang G.Q."/>
            <person name="Liu K.W."/>
            <person name="Li Z."/>
            <person name="Lohaus R."/>
            <person name="Hsiao Y.Y."/>
            <person name="Niu S.C."/>
            <person name="Wang J.Y."/>
            <person name="Lin Y.C."/>
            <person name="Xu Q."/>
            <person name="Chen L.J."/>
            <person name="Yoshida K."/>
            <person name="Fujiwara S."/>
            <person name="Wang Z.W."/>
            <person name="Zhang Y.Q."/>
            <person name="Mitsuda N."/>
            <person name="Wang M."/>
            <person name="Liu G.H."/>
            <person name="Pecoraro L."/>
            <person name="Huang H.X."/>
            <person name="Xiao X.J."/>
            <person name="Lin M."/>
            <person name="Wu X.Y."/>
            <person name="Wu W.L."/>
            <person name="Chen Y.Y."/>
            <person name="Chang S.B."/>
            <person name="Sakamoto S."/>
            <person name="Ohme-Takagi M."/>
            <person name="Yagi M."/>
            <person name="Zeng S.J."/>
            <person name="Shen C.Y."/>
            <person name="Yeh C.M."/>
            <person name="Luo Y.B."/>
            <person name="Tsai W.C."/>
            <person name="Van de Peer Y."/>
            <person name="Liu Z.J."/>
        </authorList>
    </citation>
    <scope>NUCLEOTIDE SEQUENCE [LARGE SCALE GENOMIC DNA]</scope>
    <source>
        <tissue evidence="1">The whole plant</tissue>
    </source>
</reference>
<proteinExistence type="predicted"/>
<sequence>MYSFVMKDGWDADFQGCCCYKKTVLGDVLNAEKLKKNQAKRLRLILVEEGVLGKCSCSWNLHWRATG</sequence>
<dbReference type="Proteomes" id="UP000233837">
    <property type="component" value="Unassembled WGS sequence"/>
</dbReference>
<accession>A0A2I0X7Y4</accession>
<dbReference type="EMBL" id="KZ502068">
    <property type="protein sequence ID" value="PKU84028.1"/>
    <property type="molecule type" value="Genomic_DNA"/>
</dbReference>
<keyword evidence="2" id="KW-1185">Reference proteome</keyword>
<reference evidence="1 2" key="1">
    <citation type="journal article" date="2016" name="Sci. Rep.">
        <title>The Dendrobium catenatum Lindl. genome sequence provides insights into polysaccharide synthase, floral development and adaptive evolution.</title>
        <authorList>
            <person name="Zhang G.Q."/>
            <person name="Xu Q."/>
            <person name="Bian C."/>
            <person name="Tsai W.C."/>
            <person name="Yeh C.M."/>
            <person name="Liu K.W."/>
            <person name="Yoshida K."/>
            <person name="Zhang L.S."/>
            <person name="Chang S.B."/>
            <person name="Chen F."/>
            <person name="Shi Y."/>
            <person name="Su Y.Y."/>
            <person name="Zhang Y.Q."/>
            <person name="Chen L.J."/>
            <person name="Yin Y."/>
            <person name="Lin M."/>
            <person name="Huang H."/>
            <person name="Deng H."/>
            <person name="Wang Z.W."/>
            <person name="Zhu S.L."/>
            <person name="Zhao X."/>
            <person name="Deng C."/>
            <person name="Niu S.C."/>
            <person name="Huang J."/>
            <person name="Wang M."/>
            <person name="Liu G.H."/>
            <person name="Yang H.J."/>
            <person name="Xiao X.J."/>
            <person name="Hsiao Y.Y."/>
            <person name="Wu W.L."/>
            <person name="Chen Y.Y."/>
            <person name="Mitsuda N."/>
            <person name="Ohme-Takagi M."/>
            <person name="Luo Y.B."/>
            <person name="Van de Peer Y."/>
            <person name="Liu Z.J."/>
        </authorList>
    </citation>
    <scope>NUCLEOTIDE SEQUENCE [LARGE SCALE GENOMIC DNA]</scope>
    <source>
        <tissue evidence="1">The whole plant</tissue>
    </source>
</reference>
<organism evidence="1 2">
    <name type="scientific">Dendrobium catenatum</name>
    <dbReference type="NCBI Taxonomy" id="906689"/>
    <lineage>
        <taxon>Eukaryota</taxon>
        <taxon>Viridiplantae</taxon>
        <taxon>Streptophyta</taxon>
        <taxon>Embryophyta</taxon>
        <taxon>Tracheophyta</taxon>
        <taxon>Spermatophyta</taxon>
        <taxon>Magnoliopsida</taxon>
        <taxon>Liliopsida</taxon>
        <taxon>Asparagales</taxon>
        <taxon>Orchidaceae</taxon>
        <taxon>Epidendroideae</taxon>
        <taxon>Malaxideae</taxon>
        <taxon>Dendrobiinae</taxon>
        <taxon>Dendrobium</taxon>
    </lineage>
</organism>
<dbReference type="AlphaFoldDB" id="A0A2I0X7Y4"/>
<protein>
    <submittedName>
        <fullName evidence="1">Uncharacterized protein</fullName>
    </submittedName>
</protein>